<evidence type="ECO:0000313" key="2">
    <source>
        <dbReference type="Proteomes" id="UP000466931"/>
    </source>
</evidence>
<protein>
    <submittedName>
        <fullName evidence="1">Uncharacterized protein</fullName>
    </submittedName>
</protein>
<accession>A0A7I7Y0J4</accession>
<proteinExistence type="predicted"/>
<organism evidence="1 2">
    <name type="scientific">Mycolicibacterium confluentis</name>
    <dbReference type="NCBI Taxonomy" id="28047"/>
    <lineage>
        <taxon>Bacteria</taxon>
        <taxon>Bacillati</taxon>
        <taxon>Actinomycetota</taxon>
        <taxon>Actinomycetes</taxon>
        <taxon>Mycobacteriales</taxon>
        <taxon>Mycobacteriaceae</taxon>
        <taxon>Mycolicibacterium</taxon>
    </lineage>
</organism>
<gene>
    <name evidence="1" type="ORF">MCNF_37950</name>
</gene>
<name>A0A7I7Y0J4_9MYCO</name>
<evidence type="ECO:0000313" key="1">
    <source>
        <dbReference type="EMBL" id="BBZ35190.1"/>
    </source>
</evidence>
<dbReference type="AlphaFoldDB" id="A0A7I7Y0J4"/>
<dbReference type="EMBL" id="AP022612">
    <property type="protein sequence ID" value="BBZ35190.1"/>
    <property type="molecule type" value="Genomic_DNA"/>
</dbReference>
<dbReference type="Proteomes" id="UP000466931">
    <property type="component" value="Chromosome"/>
</dbReference>
<reference evidence="1" key="2">
    <citation type="submission" date="2020-02" db="EMBL/GenBank/DDBJ databases">
        <authorList>
            <person name="Matsumoto Y."/>
            <person name="Motooka D."/>
            <person name="Nakamura S."/>
        </authorList>
    </citation>
    <scope>NUCLEOTIDE SEQUENCE</scope>
    <source>
        <strain evidence="1">JCM 13671</strain>
    </source>
</reference>
<reference evidence="1" key="1">
    <citation type="journal article" date="2019" name="Emerg. Microbes Infect.">
        <title>Comprehensive subspecies identification of 175 nontuberculous mycobacteria species based on 7547 genomic profiles.</title>
        <authorList>
            <person name="Matsumoto Y."/>
            <person name="Kinjo T."/>
            <person name="Motooka D."/>
            <person name="Nabeya D."/>
            <person name="Jung N."/>
            <person name="Uechi K."/>
            <person name="Horii T."/>
            <person name="Iida T."/>
            <person name="Fujita J."/>
            <person name="Nakamura S."/>
        </authorList>
    </citation>
    <scope>NUCLEOTIDE SEQUENCE [LARGE SCALE GENOMIC DNA]</scope>
    <source>
        <strain evidence="1">JCM 13671</strain>
    </source>
</reference>
<sequence length="481" mass="53093">MYRLILRWAYIAILTVFAFHDTLIRSVQTVTGGGMGGYVFLVPVAGVLAAIGLARRHRTELPIHDRQTDVIVGVMGLVFSLLIHAVLLQRYSLYYNLLRLDLVALWMFVASASVALFGLRPMIRFAWVWCLLFMIFPLPYYIMVFLLGGNKIAGGVGTMIIAGVAIGIAVGRDFTRGVYGSLGGWALGLTILGGMAVFTPNAPLVVYQYVPPLVAICVVGTGMFLFSRRGEPKRLLDRKVEPVAAKQIWSAVPLVLVIAVGLSLVRLPQVGFAPPLHVDNLRFDAPLTMPSGWHVADIETYDWVNRLYGGDATLVRQKVVADSGDPRFDKFARPRTLMVDTVTTNRPYSLSIYPARMLYHLEGARTSEIKPVSLSFGVQAGMFTVVDDSLLVTWDRIQWTWTNGSTSQRILIIAVDNHEDTAHFPEPTGDLTATLNSMFTVLFRGNAALLDSAPEFKDERLLIEFANALVRAQLEPLGVNP</sequence>
<keyword evidence="2" id="KW-1185">Reference proteome</keyword>